<dbReference type="Pfam" id="PF00773">
    <property type="entry name" value="RNB"/>
    <property type="match status" value="1"/>
</dbReference>
<dbReference type="GO" id="GO:0000175">
    <property type="term" value="F:3'-5'-RNA exonuclease activity"/>
    <property type="evidence" value="ECO:0007669"/>
    <property type="project" value="TreeGrafter"/>
</dbReference>
<reference evidence="2 3" key="1">
    <citation type="submission" date="2016-10" db="EMBL/GenBank/DDBJ databases">
        <title>The Draft Genome Sequence of Actinokineospora bangkokensis 44EHWT reveals the biosynthetic pathway of antifungal compounds Thailandins with unusual extender unit butylmalonyl-CoA.</title>
        <authorList>
            <person name="Greule A."/>
            <person name="Intra B."/>
            <person name="Flemming S."/>
            <person name="Rommel M.G."/>
            <person name="Panbangred W."/>
            <person name="Bechthold A."/>
        </authorList>
    </citation>
    <scope>NUCLEOTIDE SEQUENCE [LARGE SCALE GENOMIC DNA]</scope>
    <source>
        <strain evidence="2 3">44EHW</strain>
    </source>
</reference>
<dbReference type="InterPro" id="IPR040596">
    <property type="entry name" value="RNase_II_C_S1"/>
</dbReference>
<dbReference type="Pfam" id="PF18614">
    <property type="entry name" value="RNase_II_C_S1"/>
    <property type="match status" value="1"/>
</dbReference>
<dbReference type="Proteomes" id="UP000186040">
    <property type="component" value="Unassembled WGS sequence"/>
</dbReference>
<name>A0A1Q9LDV4_9PSEU</name>
<dbReference type="STRING" id="1193682.BJP25_04355"/>
<dbReference type="GO" id="GO:0003723">
    <property type="term" value="F:RNA binding"/>
    <property type="evidence" value="ECO:0007669"/>
    <property type="project" value="InterPro"/>
</dbReference>
<proteinExistence type="predicted"/>
<gene>
    <name evidence="2" type="ORF">BJP25_04355</name>
</gene>
<dbReference type="GO" id="GO:0000932">
    <property type="term" value="C:P-body"/>
    <property type="evidence" value="ECO:0007669"/>
    <property type="project" value="TreeGrafter"/>
</dbReference>
<dbReference type="SUPFAM" id="SSF50249">
    <property type="entry name" value="Nucleic acid-binding proteins"/>
    <property type="match status" value="1"/>
</dbReference>
<evidence type="ECO:0000313" key="3">
    <source>
        <dbReference type="Proteomes" id="UP000186040"/>
    </source>
</evidence>
<dbReference type="InterPro" id="IPR001900">
    <property type="entry name" value="RNase_II/R"/>
</dbReference>
<evidence type="ECO:0000313" key="2">
    <source>
        <dbReference type="EMBL" id="OLR90196.1"/>
    </source>
</evidence>
<dbReference type="OrthoDB" id="5800376at2"/>
<dbReference type="AlphaFoldDB" id="A0A1Q9LDV4"/>
<dbReference type="PANTHER" id="PTHR23355">
    <property type="entry name" value="RIBONUCLEASE"/>
    <property type="match status" value="1"/>
</dbReference>
<evidence type="ECO:0000259" key="1">
    <source>
        <dbReference type="SMART" id="SM00955"/>
    </source>
</evidence>
<dbReference type="RefSeq" id="WP_075978402.1">
    <property type="nucleotide sequence ID" value="NZ_MKQR01000028.1"/>
</dbReference>
<dbReference type="EMBL" id="MKQR01000028">
    <property type="protein sequence ID" value="OLR90196.1"/>
    <property type="molecule type" value="Genomic_DNA"/>
</dbReference>
<dbReference type="GO" id="GO:0006402">
    <property type="term" value="P:mRNA catabolic process"/>
    <property type="evidence" value="ECO:0007669"/>
    <property type="project" value="TreeGrafter"/>
</dbReference>
<dbReference type="InterPro" id="IPR050180">
    <property type="entry name" value="RNR_Ribonuclease"/>
</dbReference>
<comment type="caution">
    <text evidence="2">The sequence shown here is derived from an EMBL/GenBank/DDBJ whole genome shotgun (WGS) entry which is preliminary data.</text>
</comment>
<dbReference type="PANTHER" id="PTHR23355:SF42">
    <property type="entry name" value="RIBONUCLEASE II, CHLOROPLASTIC_MITOCHONDRIAL"/>
    <property type="match status" value="1"/>
</dbReference>
<dbReference type="SMART" id="SM00955">
    <property type="entry name" value="RNB"/>
    <property type="match status" value="1"/>
</dbReference>
<sequence length="462" mass="49899">MGQDFSAIRRDFDLPEHFPPGVRAEAERAVVRHERRDATDIPLVTIDPPGARDLDQAMAIERTGSGYRVHYAIADLGSVVAPEGELDREARRRGQTLYLPDGKVPLHPPVLSEAGASLLPDQDTPAALWTIELDERGEPVSAHVERALVRSRAQLDYDTARHPSMELLPEVGKLRRAAAVARGAVELHLPEQQVEGDGSTGYRLVLRPRTELEAWNAEISLLTGMCAARIMLDARVGILRTLPEPDDGAVRGLRRSAAALGLPWPAGTPAGEFLAGLDPARPAAMALFMDATRLLRGAGYTAFDGAEPEQRLHAGVAAPYAHVTAPLRRLVDRFGTEVCLALCAGEPVPDWVRRALPELPGLMETSDALAGKVDRACLDQVEAWVLADRVGEVFDAVVLRAEATGGEVFLADPPVLAKCSGEGLPEGETTRVRLTAADPDRRRVGFERATSVGADTEWKDTP</sequence>
<accession>A0A1Q9LDV4</accession>
<keyword evidence="3" id="KW-1185">Reference proteome</keyword>
<protein>
    <submittedName>
        <fullName evidence="2">Ribonuclease II</fullName>
    </submittedName>
</protein>
<feature type="domain" description="RNB" evidence="1">
    <location>
        <begin position="35"/>
        <end position="345"/>
    </location>
</feature>
<organism evidence="2 3">
    <name type="scientific">Actinokineospora bangkokensis</name>
    <dbReference type="NCBI Taxonomy" id="1193682"/>
    <lineage>
        <taxon>Bacteria</taxon>
        <taxon>Bacillati</taxon>
        <taxon>Actinomycetota</taxon>
        <taxon>Actinomycetes</taxon>
        <taxon>Pseudonocardiales</taxon>
        <taxon>Pseudonocardiaceae</taxon>
        <taxon>Actinokineospora</taxon>
    </lineage>
</organism>
<dbReference type="InterPro" id="IPR012340">
    <property type="entry name" value="NA-bd_OB-fold"/>
</dbReference>